<keyword evidence="1" id="KW-0812">Transmembrane</keyword>
<name>D6XVX2_BACIE</name>
<dbReference type="AlphaFoldDB" id="D6XVX2"/>
<dbReference type="STRING" id="439292.Bsel_0198"/>
<accession>D6XVX2</accession>
<feature type="transmembrane region" description="Helical" evidence="1">
    <location>
        <begin position="6"/>
        <end position="24"/>
    </location>
</feature>
<gene>
    <name evidence="2" type="ordered locus">Bsel_0198</name>
</gene>
<reference evidence="2" key="1">
    <citation type="submission" date="2009-10" db="EMBL/GenBank/DDBJ databases">
        <title>Complete sequence of Bacillus selenitireducens MLS10.</title>
        <authorList>
            <consortium name="US DOE Joint Genome Institute"/>
            <person name="Lucas S."/>
            <person name="Copeland A."/>
            <person name="Lapidus A."/>
            <person name="Glavina del Rio T."/>
            <person name="Dalin E."/>
            <person name="Tice H."/>
            <person name="Bruce D."/>
            <person name="Goodwin L."/>
            <person name="Pitluck S."/>
            <person name="Sims D."/>
            <person name="Brettin T."/>
            <person name="Detter J.C."/>
            <person name="Han C."/>
            <person name="Larimer F."/>
            <person name="Land M."/>
            <person name="Hauser L."/>
            <person name="Kyrpides N."/>
            <person name="Ovchinnikova G."/>
            <person name="Stolz J."/>
        </authorList>
    </citation>
    <scope>NUCLEOTIDE SEQUENCE [LARGE SCALE GENOMIC DNA]</scope>
    <source>
        <strain evidence="2">MLS10</strain>
    </source>
</reference>
<dbReference type="KEGG" id="bse:Bsel_0198"/>
<keyword evidence="1" id="KW-0472">Membrane</keyword>
<dbReference type="EMBL" id="CP001791">
    <property type="protein sequence ID" value="ADH97745.1"/>
    <property type="molecule type" value="Genomic_DNA"/>
</dbReference>
<proteinExistence type="predicted"/>
<evidence type="ECO:0000256" key="1">
    <source>
        <dbReference type="SAM" id="Phobius"/>
    </source>
</evidence>
<keyword evidence="1" id="KW-1133">Transmembrane helix</keyword>
<organism evidence="2 3">
    <name type="scientific">Bacillus selenitireducens (strain ATCC 700615 / DSM 15326 / MLS10)</name>
    <dbReference type="NCBI Taxonomy" id="439292"/>
    <lineage>
        <taxon>Bacteria</taxon>
        <taxon>Bacillati</taxon>
        <taxon>Bacillota</taxon>
        <taxon>Bacilli</taxon>
        <taxon>Bacillales</taxon>
        <taxon>Bacillaceae</taxon>
        <taxon>Salisediminibacterium</taxon>
    </lineage>
</organism>
<keyword evidence="3" id="KW-1185">Reference proteome</keyword>
<protein>
    <submittedName>
        <fullName evidence="2">Uncharacterized protein</fullName>
    </submittedName>
</protein>
<dbReference type="Proteomes" id="UP000000271">
    <property type="component" value="Chromosome"/>
</dbReference>
<evidence type="ECO:0000313" key="3">
    <source>
        <dbReference type="Proteomes" id="UP000000271"/>
    </source>
</evidence>
<dbReference type="HOGENOM" id="CLU_2340927_0_0_9"/>
<evidence type="ECO:0000313" key="2">
    <source>
        <dbReference type="EMBL" id="ADH97745.1"/>
    </source>
</evidence>
<sequence>MFWSDLVAVLIGSFINALIITRLVRFMLKKWMGDGVRVATYTFSISFVFYMVFNYIIISDIVIVIRYILFALLLYGYDLFKERDLRIIGGVDNQIKQ</sequence>